<protein>
    <submittedName>
        <fullName evidence="7">Peptidase M42</fullName>
    </submittedName>
</protein>
<dbReference type="SUPFAM" id="SSF101821">
    <property type="entry name" value="Aminopeptidase/glucanase lid domain"/>
    <property type="match status" value="1"/>
</dbReference>
<dbReference type="PANTHER" id="PTHR32481">
    <property type="entry name" value="AMINOPEPTIDASE"/>
    <property type="match status" value="1"/>
</dbReference>
<evidence type="ECO:0000256" key="2">
    <source>
        <dbReference type="ARBA" id="ARBA00022438"/>
    </source>
</evidence>
<evidence type="ECO:0000313" key="8">
    <source>
        <dbReference type="Proteomes" id="UP001161405"/>
    </source>
</evidence>
<evidence type="ECO:0000256" key="3">
    <source>
        <dbReference type="ARBA" id="ARBA00022670"/>
    </source>
</evidence>
<evidence type="ECO:0000256" key="5">
    <source>
        <dbReference type="ARBA" id="ARBA00022801"/>
    </source>
</evidence>
<dbReference type="PANTHER" id="PTHR32481:SF7">
    <property type="entry name" value="AMINOPEPTIDASE YHFE-RELATED"/>
    <property type="match status" value="1"/>
</dbReference>
<keyword evidence="5" id="KW-0378">Hydrolase</keyword>
<keyword evidence="2" id="KW-0031">Aminopeptidase</keyword>
<name>A0ABQ5UMJ3_9HYPH</name>
<evidence type="ECO:0000256" key="1">
    <source>
        <dbReference type="ARBA" id="ARBA00006272"/>
    </source>
</evidence>
<dbReference type="InterPro" id="IPR023367">
    <property type="entry name" value="Peptidase_M42_dom2"/>
</dbReference>
<dbReference type="Gene3D" id="3.40.630.10">
    <property type="entry name" value="Zn peptidases"/>
    <property type="match status" value="1"/>
</dbReference>
<dbReference type="RefSeq" id="WP_284362166.1">
    <property type="nucleotide sequence ID" value="NZ_BSNI01000002.1"/>
</dbReference>
<comment type="similarity">
    <text evidence="1 6">Belongs to the peptidase M42 family.</text>
</comment>
<dbReference type="SUPFAM" id="SSF53187">
    <property type="entry name" value="Zn-dependent exopeptidases"/>
    <property type="match status" value="1"/>
</dbReference>
<dbReference type="EMBL" id="BSNI01000002">
    <property type="protein sequence ID" value="GLQ16518.1"/>
    <property type="molecule type" value="Genomic_DNA"/>
</dbReference>
<dbReference type="PIRSF" id="PIRSF001123">
    <property type="entry name" value="PepA_GA"/>
    <property type="match status" value="1"/>
</dbReference>
<dbReference type="Pfam" id="PF05343">
    <property type="entry name" value="Peptidase_M42"/>
    <property type="match status" value="1"/>
</dbReference>
<reference evidence="7" key="2">
    <citation type="submission" date="2023-01" db="EMBL/GenBank/DDBJ databases">
        <title>Draft genome sequence of Maritalea porphyrae strain NBRC 107169.</title>
        <authorList>
            <person name="Sun Q."/>
            <person name="Mori K."/>
        </authorList>
    </citation>
    <scope>NUCLEOTIDE SEQUENCE</scope>
    <source>
        <strain evidence="7">NBRC 107169</strain>
    </source>
</reference>
<reference evidence="7" key="1">
    <citation type="journal article" date="2014" name="Int. J. Syst. Evol. Microbiol.">
        <title>Complete genome of a new Firmicutes species belonging to the dominant human colonic microbiota ('Ruminococcus bicirculans') reveals two chromosomes and a selective capacity to utilize plant glucans.</title>
        <authorList>
            <consortium name="NISC Comparative Sequencing Program"/>
            <person name="Wegmann U."/>
            <person name="Louis P."/>
            <person name="Goesmann A."/>
            <person name="Henrissat B."/>
            <person name="Duncan S.H."/>
            <person name="Flint H.J."/>
        </authorList>
    </citation>
    <scope>NUCLEOTIDE SEQUENCE</scope>
    <source>
        <strain evidence="7">NBRC 107169</strain>
    </source>
</reference>
<dbReference type="Proteomes" id="UP001161405">
    <property type="component" value="Unassembled WGS sequence"/>
</dbReference>
<gene>
    <name evidence="7" type="ORF">GCM10007879_07670</name>
</gene>
<organism evidence="7 8">
    <name type="scientific">Maritalea porphyrae</name>
    <dbReference type="NCBI Taxonomy" id="880732"/>
    <lineage>
        <taxon>Bacteria</taxon>
        <taxon>Pseudomonadati</taxon>
        <taxon>Pseudomonadota</taxon>
        <taxon>Alphaproteobacteria</taxon>
        <taxon>Hyphomicrobiales</taxon>
        <taxon>Devosiaceae</taxon>
        <taxon>Maritalea</taxon>
    </lineage>
</organism>
<dbReference type="InterPro" id="IPR051464">
    <property type="entry name" value="Peptidase_M42_aminopept"/>
</dbReference>
<keyword evidence="3" id="KW-0645">Protease</keyword>
<comment type="caution">
    <text evidence="7">The sequence shown here is derived from an EMBL/GenBank/DDBJ whole genome shotgun (WGS) entry which is preliminary data.</text>
</comment>
<accession>A0ABQ5UMJ3</accession>
<evidence type="ECO:0000256" key="4">
    <source>
        <dbReference type="ARBA" id="ARBA00022723"/>
    </source>
</evidence>
<proteinExistence type="inferred from homology"/>
<sequence>MNIDLLKRLCETPGVPGREDRIRALIEKEIDGLFDEVVTDPMGSLLCKRNPTSKVDGTPKKVMLLCHMDEIGFLVSHVNEKGHVYVDNVGGFDTRNLFSRRVLVVTENGDYKAVMNPGGKPIHIQTPEEGKKIPTVSEFVIDLGMGEKTKDVVQVGDYVVMDEPLLDLEDKVVSKALDNRVACWLGIESIRKLVEDKSTHDCEIHVAFTTQEEVGLRGARTAAHAIQPDIGLGIDVTLACDTPGVPEHQSVTTQGKGFGLHVKDSSFIADIDLVREVEALAKKNDIPYQRTILARGGQDGAAAQQAAAGAKAVGIVVGCRYVHTVTEMIDKTDLKAARDILAAYLAAH</sequence>
<keyword evidence="4" id="KW-0479">Metal-binding</keyword>
<dbReference type="InterPro" id="IPR008007">
    <property type="entry name" value="Peptidase_M42"/>
</dbReference>
<evidence type="ECO:0000256" key="6">
    <source>
        <dbReference type="PIRNR" id="PIRNR001123"/>
    </source>
</evidence>
<dbReference type="Gene3D" id="2.40.30.40">
    <property type="entry name" value="Peptidase M42, domain 2"/>
    <property type="match status" value="1"/>
</dbReference>
<evidence type="ECO:0000313" key="7">
    <source>
        <dbReference type="EMBL" id="GLQ16518.1"/>
    </source>
</evidence>
<keyword evidence="8" id="KW-1185">Reference proteome</keyword>